<keyword evidence="3" id="KW-1185">Reference proteome</keyword>
<dbReference type="Proteomes" id="UP000291116">
    <property type="component" value="Unassembled WGS sequence"/>
</dbReference>
<evidence type="ECO:0000313" key="2">
    <source>
        <dbReference type="EMBL" id="VEU38995.1"/>
    </source>
</evidence>
<sequence>MMQTMLNKGFRLKAEEEVARIRRIGADTRQKEQDEFDEKRREAERKMEEYRARKKQAALDKEARKGEL</sequence>
<protein>
    <submittedName>
        <fullName evidence="2">Uncharacterized protein</fullName>
    </submittedName>
</protein>
<feature type="region of interest" description="Disordered" evidence="1">
    <location>
        <begin position="26"/>
        <end position="68"/>
    </location>
</feature>
<proteinExistence type="predicted"/>
<evidence type="ECO:0000256" key="1">
    <source>
        <dbReference type="SAM" id="MobiDB-lite"/>
    </source>
</evidence>
<reference evidence="2 3" key="1">
    <citation type="submission" date="2019-01" db="EMBL/GenBank/DDBJ databases">
        <authorList>
            <person name="Ferrante I. M."/>
        </authorList>
    </citation>
    <scope>NUCLEOTIDE SEQUENCE [LARGE SCALE GENOMIC DNA]</scope>
    <source>
        <strain evidence="2 3">B856</strain>
    </source>
</reference>
<name>A0A448ZAB3_9STRA</name>
<accession>A0A448ZAB3</accession>
<dbReference type="EMBL" id="CAACVS010000198">
    <property type="protein sequence ID" value="VEU38995.1"/>
    <property type="molecule type" value="Genomic_DNA"/>
</dbReference>
<evidence type="ECO:0000313" key="3">
    <source>
        <dbReference type="Proteomes" id="UP000291116"/>
    </source>
</evidence>
<organism evidence="2 3">
    <name type="scientific">Pseudo-nitzschia multistriata</name>
    <dbReference type="NCBI Taxonomy" id="183589"/>
    <lineage>
        <taxon>Eukaryota</taxon>
        <taxon>Sar</taxon>
        <taxon>Stramenopiles</taxon>
        <taxon>Ochrophyta</taxon>
        <taxon>Bacillariophyta</taxon>
        <taxon>Bacillariophyceae</taxon>
        <taxon>Bacillariophycidae</taxon>
        <taxon>Bacillariales</taxon>
        <taxon>Bacillariaceae</taxon>
        <taxon>Pseudo-nitzschia</taxon>
    </lineage>
</organism>
<gene>
    <name evidence="2" type="ORF">PSNMU_V1.4_AUG-EV-PASAV3_0058310</name>
</gene>
<dbReference type="AlphaFoldDB" id="A0A448ZAB3"/>